<dbReference type="Proteomes" id="UP000663920">
    <property type="component" value="Chromosome"/>
</dbReference>
<dbReference type="EMBL" id="CP071869">
    <property type="protein sequence ID" value="QTE23546.1"/>
    <property type="molecule type" value="Genomic_DNA"/>
</dbReference>
<sequence length="327" mass="38198">MKPLKFFLFMILFISCNKNNNTFKSTDLEFIKSINKLEDGTYISDVRNIKNYNNQIYLTDYKRNQVIVLDKNLNLKNTFGSTGRGPGDFLGAFNIFVDNSNIYVTNDGKKSIEVFNNYKYSYTIYPPEDIKFNPQLSFFKKGPNYYICSPDNEYNFTKFDSIGNAFRFGSLTNYENKSEEIIKNECHLINYQNKVISISNIRPEINIYDLKGKFLSKYDYSNLDIVKSFTKFIKTKESKFNSFYVLASDVSLDKNKLYLKVPSYKNNKVQSHKILELELLDDNIKPKRIINLGKGWFENFSIKDNTFFGFDAISGNLIKSKIRDNEL</sequence>
<proteinExistence type="predicted"/>
<dbReference type="InterPro" id="IPR011042">
    <property type="entry name" value="6-blade_b-propeller_TolB-like"/>
</dbReference>
<evidence type="ECO:0000313" key="2">
    <source>
        <dbReference type="Proteomes" id="UP000663920"/>
    </source>
</evidence>
<gene>
    <name evidence="1" type="ORF">J3359_04485</name>
</gene>
<dbReference type="Gene3D" id="2.120.10.30">
    <property type="entry name" value="TolB, C-terminal domain"/>
    <property type="match status" value="1"/>
</dbReference>
<evidence type="ECO:0000313" key="1">
    <source>
        <dbReference type="EMBL" id="QTE23546.1"/>
    </source>
</evidence>
<dbReference type="SUPFAM" id="SSF75011">
    <property type="entry name" value="3-carboxy-cis,cis-mucoante lactonizing enzyme"/>
    <property type="match status" value="1"/>
</dbReference>
<dbReference type="RefSeq" id="WP_208079553.1">
    <property type="nucleotide sequence ID" value="NZ_CP071869.1"/>
</dbReference>
<protein>
    <submittedName>
        <fullName evidence="1">6-bladed beta-propeller</fullName>
    </submittedName>
</protein>
<dbReference type="PROSITE" id="PS51257">
    <property type="entry name" value="PROKAR_LIPOPROTEIN"/>
    <property type="match status" value="1"/>
</dbReference>
<dbReference type="Pfam" id="PF17170">
    <property type="entry name" value="DUF5128"/>
    <property type="match status" value="1"/>
</dbReference>
<name>A0A975CU76_9FLAO</name>
<dbReference type="AlphaFoldDB" id="A0A975CU76"/>
<reference evidence="1 2" key="1">
    <citation type="submission" date="2021-03" db="EMBL/GenBank/DDBJ databases">
        <title>Complete genome of Polaribacter_sp.SM13.</title>
        <authorList>
            <person name="Jeong S.W."/>
            <person name="Bae J.W."/>
        </authorList>
    </citation>
    <scope>NUCLEOTIDE SEQUENCE [LARGE SCALE GENOMIC DNA]</scope>
    <source>
        <strain evidence="1 2">SM13</strain>
    </source>
</reference>
<dbReference type="KEGG" id="pcea:J3359_04485"/>
<organism evidence="1 2">
    <name type="scientific">Polaribacter cellanae</name>
    <dbReference type="NCBI Taxonomy" id="2818493"/>
    <lineage>
        <taxon>Bacteria</taxon>
        <taxon>Pseudomonadati</taxon>
        <taxon>Bacteroidota</taxon>
        <taxon>Flavobacteriia</taxon>
        <taxon>Flavobacteriales</taxon>
        <taxon>Flavobacteriaceae</taxon>
    </lineage>
</organism>
<keyword evidence="2" id="KW-1185">Reference proteome</keyword>
<accession>A0A975CU76</accession>